<evidence type="ECO:0000256" key="6">
    <source>
        <dbReference type="ARBA" id="ARBA00022989"/>
    </source>
</evidence>
<evidence type="ECO:0000256" key="1">
    <source>
        <dbReference type="ARBA" id="ARBA00004304"/>
    </source>
</evidence>
<dbReference type="EMBL" id="KL197727">
    <property type="protein sequence ID" value="KDQ54782.1"/>
    <property type="molecule type" value="Genomic_DNA"/>
</dbReference>
<dbReference type="Gene3D" id="3.10.450.320">
    <property type="entry name" value="Mitochondrial import inner membrane translocase subunit Tim21"/>
    <property type="match status" value="1"/>
</dbReference>
<dbReference type="GO" id="GO:0030150">
    <property type="term" value="P:protein import into mitochondrial matrix"/>
    <property type="evidence" value="ECO:0007669"/>
    <property type="project" value="UniProtKB-UniRule"/>
</dbReference>
<sequence>MNVQRLHLQLLFREARPISLVVRCSPHASRPWIAHKSRGFATHRDPVVPSSILTHALDQKQRGARRQDSVGPFQLGLVPPTEDEVKNLKKWSELSAGGKVARATAWTTNLTVILFGAGLSALLIYTLTSELFSRNSPTVLYGEACEKIKESPRVAKYFQKPLTFHNNAPSAIRPRHRNHHVASQVAVDSAGREHMLLNFYVQGRPPGSAPAPDAPEESYLDSVVTWSKDKASRISELTWDECVSEAKSRTTLVVESSKRLFRYLIGRPERPTTSVPPPAPEATEKQAEKGGFWSIAGVFGGLKMGGPRDGSGEPAGGKMYAEGEIHADLVKNDKGYFEFRYILIDIPHSRTRNPVRVFVEKSSDVRDAETVMRWS</sequence>
<feature type="transmembrane region" description="Helical" evidence="9">
    <location>
        <begin position="106"/>
        <end position="127"/>
    </location>
</feature>
<dbReference type="STRING" id="933084.A0A067PU18"/>
<evidence type="ECO:0000313" key="12">
    <source>
        <dbReference type="Proteomes" id="UP000027265"/>
    </source>
</evidence>
<keyword evidence="9" id="KW-0811">Translocation</keyword>
<evidence type="ECO:0000256" key="4">
    <source>
        <dbReference type="ARBA" id="ARBA00022692"/>
    </source>
</evidence>
<comment type="subunit">
    <text evidence="9">Component of the TIM23 complex.</text>
</comment>
<keyword evidence="9" id="KW-0999">Mitochondrion inner membrane</keyword>
<comment type="function">
    <text evidence="9">Essential component of the TIM23 complex, a complex that mediates the translocation of transit peptide-containing proteins across the mitochondrial inner membrane.</text>
</comment>
<dbReference type="PANTHER" id="PTHR13032">
    <property type="entry name" value="MITOCHONDRIAL IMPORT INNER MEMBRANE TRANSLOCASE SUBUNIT TIM21"/>
    <property type="match status" value="1"/>
</dbReference>
<organism evidence="11 12">
    <name type="scientific">Jaapia argillacea MUCL 33604</name>
    <dbReference type="NCBI Taxonomy" id="933084"/>
    <lineage>
        <taxon>Eukaryota</taxon>
        <taxon>Fungi</taxon>
        <taxon>Dikarya</taxon>
        <taxon>Basidiomycota</taxon>
        <taxon>Agaricomycotina</taxon>
        <taxon>Agaricomycetes</taxon>
        <taxon>Agaricomycetidae</taxon>
        <taxon>Jaapiales</taxon>
        <taxon>Jaapiaceae</taxon>
        <taxon>Jaapia</taxon>
    </lineage>
</organism>
<comment type="subcellular location">
    <subcellularLocation>
        <location evidence="9">Mitochondrion inner membrane</location>
        <topology evidence="9">Single-pass membrane protein</topology>
    </subcellularLocation>
    <subcellularLocation>
        <location evidence="1">Mitochondrion membrane</location>
        <topology evidence="1">Single-pass membrane protein</topology>
    </subcellularLocation>
</comment>
<reference evidence="12" key="1">
    <citation type="journal article" date="2014" name="Proc. Natl. Acad. Sci. U.S.A.">
        <title>Extensive sampling of basidiomycete genomes demonstrates inadequacy of the white-rot/brown-rot paradigm for wood decay fungi.</title>
        <authorList>
            <person name="Riley R."/>
            <person name="Salamov A.A."/>
            <person name="Brown D.W."/>
            <person name="Nagy L.G."/>
            <person name="Floudas D."/>
            <person name="Held B.W."/>
            <person name="Levasseur A."/>
            <person name="Lombard V."/>
            <person name="Morin E."/>
            <person name="Otillar R."/>
            <person name="Lindquist E.A."/>
            <person name="Sun H."/>
            <person name="LaButti K.M."/>
            <person name="Schmutz J."/>
            <person name="Jabbour D."/>
            <person name="Luo H."/>
            <person name="Baker S.E."/>
            <person name="Pisabarro A.G."/>
            <person name="Walton J.D."/>
            <person name="Blanchette R.A."/>
            <person name="Henrissat B."/>
            <person name="Martin F."/>
            <person name="Cullen D."/>
            <person name="Hibbett D.S."/>
            <person name="Grigoriev I.V."/>
        </authorList>
    </citation>
    <scope>NUCLEOTIDE SEQUENCE [LARGE SCALE GENOMIC DNA]</scope>
    <source>
        <strain evidence="12">MUCL 33604</strain>
    </source>
</reference>
<evidence type="ECO:0000256" key="5">
    <source>
        <dbReference type="ARBA" id="ARBA00022946"/>
    </source>
</evidence>
<dbReference type="AlphaFoldDB" id="A0A067PU18"/>
<dbReference type="Pfam" id="PF08294">
    <property type="entry name" value="TIM21"/>
    <property type="match status" value="1"/>
</dbReference>
<evidence type="ECO:0000256" key="2">
    <source>
        <dbReference type="ARBA" id="ARBA00010867"/>
    </source>
</evidence>
<feature type="region of interest" description="Disordered" evidence="10">
    <location>
        <begin position="268"/>
        <end position="287"/>
    </location>
</feature>
<dbReference type="InParanoid" id="A0A067PU18"/>
<evidence type="ECO:0000256" key="9">
    <source>
        <dbReference type="RuleBase" id="RU367142"/>
    </source>
</evidence>
<gene>
    <name evidence="11" type="ORF">JAAARDRAFT_37885</name>
</gene>
<dbReference type="InterPro" id="IPR013261">
    <property type="entry name" value="Tim21"/>
</dbReference>
<name>A0A067PU18_9AGAM</name>
<dbReference type="PANTHER" id="PTHR13032:SF6">
    <property type="entry name" value="MITOCHONDRIAL IMPORT INNER MEMBRANE TRANSLOCASE SUBUNIT TIM21"/>
    <property type="match status" value="1"/>
</dbReference>
<dbReference type="HOGENOM" id="CLU_048924_0_0_1"/>
<evidence type="ECO:0000313" key="11">
    <source>
        <dbReference type="EMBL" id="KDQ54782.1"/>
    </source>
</evidence>
<keyword evidence="9" id="KW-0653">Protein transport</keyword>
<evidence type="ECO:0000256" key="10">
    <source>
        <dbReference type="SAM" id="MobiDB-lite"/>
    </source>
</evidence>
<evidence type="ECO:0000256" key="8">
    <source>
        <dbReference type="ARBA" id="ARBA00023136"/>
    </source>
</evidence>
<comment type="similarity">
    <text evidence="2 9">Belongs to the TIM21 family.</text>
</comment>
<keyword evidence="9" id="KW-0813">Transport</keyword>
<dbReference type="InterPro" id="IPR038552">
    <property type="entry name" value="Tim21_IMS_sf"/>
</dbReference>
<protein>
    <recommendedName>
        <fullName evidence="3 9">Mitochondrial import inner membrane translocase subunit Tim21</fullName>
    </recommendedName>
</protein>
<keyword evidence="5" id="KW-0809">Transit peptide</keyword>
<dbReference type="GO" id="GO:0005744">
    <property type="term" value="C:TIM23 mitochondrial import inner membrane translocase complex"/>
    <property type="evidence" value="ECO:0007669"/>
    <property type="project" value="UniProtKB-UniRule"/>
</dbReference>
<dbReference type="Proteomes" id="UP000027265">
    <property type="component" value="Unassembled WGS sequence"/>
</dbReference>
<keyword evidence="4 9" id="KW-0812">Transmembrane</keyword>
<proteinExistence type="inferred from homology"/>
<keyword evidence="7 9" id="KW-0496">Mitochondrion</keyword>
<keyword evidence="8 9" id="KW-0472">Membrane</keyword>
<keyword evidence="6 9" id="KW-1133">Transmembrane helix</keyword>
<evidence type="ECO:0000256" key="3">
    <source>
        <dbReference type="ARBA" id="ARBA00020726"/>
    </source>
</evidence>
<accession>A0A067PU18</accession>
<evidence type="ECO:0000256" key="7">
    <source>
        <dbReference type="ARBA" id="ARBA00023128"/>
    </source>
</evidence>
<dbReference type="OrthoDB" id="436405at2759"/>
<keyword evidence="12" id="KW-1185">Reference proteome</keyword>